<reference evidence="2 3" key="1">
    <citation type="submission" date="2023-01" db="EMBL/GenBank/DDBJ databases">
        <authorList>
            <person name="Whitehead M."/>
        </authorList>
    </citation>
    <scope>NUCLEOTIDE SEQUENCE [LARGE SCALE GENOMIC DNA]</scope>
</reference>
<dbReference type="EMBL" id="CARXXK010000002">
    <property type="protein sequence ID" value="CAI6356618.1"/>
    <property type="molecule type" value="Genomic_DNA"/>
</dbReference>
<gene>
    <name evidence="2" type="ORF">MEUPH1_LOCUS12336</name>
</gene>
<evidence type="ECO:0000313" key="3">
    <source>
        <dbReference type="Proteomes" id="UP001160148"/>
    </source>
</evidence>
<evidence type="ECO:0000256" key="1">
    <source>
        <dbReference type="SAM" id="MobiDB-lite"/>
    </source>
</evidence>
<feature type="region of interest" description="Disordered" evidence="1">
    <location>
        <begin position="1"/>
        <end position="40"/>
    </location>
</feature>
<organism evidence="2 3">
    <name type="scientific">Macrosiphum euphorbiae</name>
    <name type="common">potato aphid</name>
    <dbReference type="NCBI Taxonomy" id="13131"/>
    <lineage>
        <taxon>Eukaryota</taxon>
        <taxon>Metazoa</taxon>
        <taxon>Ecdysozoa</taxon>
        <taxon>Arthropoda</taxon>
        <taxon>Hexapoda</taxon>
        <taxon>Insecta</taxon>
        <taxon>Pterygota</taxon>
        <taxon>Neoptera</taxon>
        <taxon>Paraneoptera</taxon>
        <taxon>Hemiptera</taxon>
        <taxon>Sternorrhyncha</taxon>
        <taxon>Aphidomorpha</taxon>
        <taxon>Aphidoidea</taxon>
        <taxon>Aphididae</taxon>
        <taxon>Macrosiphini</taxon>
        <taxon>Macrosiphum</taxon>
    </lineage>
</organism>
<comment type="caution">
    <text evidence="2">The sequence shown here is derived from an EMBL/GenBank/DDBJ whole genome shotgun (WGS) entry which is preliminary data.</text>
</comment>
<accession>A0AAV0WLD6</accession>
<dbReference type="AlphaFoldDB" id="A0AAV0WLD6"/>
<proteinExistence type="predicted"/>
<protein>
    <submittedName>
        <fullName evidence="2">Uncharacterized protein</fullName>
    </submittedName>
</protein>
<dbReference type="Proteomes" id="UP001160148">
    <property type="component" value="Unassembled WGS sequence"/>
</dbReference>
<keyword evidence="3" id="KW-1185">Reference proteome</keyword>
<sequence>MKETTVAEAVAANGSKSSKRDAEVAADGMSDTVDRGKPTAGFRRRTAAAEVVSSPGGRSSTAVAVLSVVAIACSLAAVDLRQAAAVGQHWLSTLFQSAGDQQVDATDVCIIINI</sequence>
<name>A0AAV0WLD6_9HEMI</name>
<evidence type="ECO:0000313" key="2">
    <source>
        <dbReference type="EMBL" id="CAI6356618.1"/>
    </source>
</evidence>